<accession>A0AAD6IX42</accession>
<evidence type="ECO:0000313" key="3">
    <source>
        <dbReference type="Proteomes" id="UP001221413"/>
    </source>
</evidence>
<reference evidence="2" key="1">
    <citation type="submission" date="2023-01" db="EMBL/GenBank/DDBJ databases">
        <title>The chitinases involved in constricting ring structure development in the nematode-trapping fungus Drechslerella dactyloides.</title>
        <authorList>
            <person name="Wang R."/>
            <person name="Zhang L."/>
            <person name="Tang P."/>
            <person name="Li S."/>
            <person name="Liang L."/>
        </authorList>
    </citation>
    <scope>NUCLEOTIDE SEQUENCE</scope>
    <source>
        <strain evidence="2">YMF1.00031</strain>
    </source>
</reference>
<feature type="region of interest" description="Disordered" evidence="1">
    <location>
        <begin position="1"/>
        <end position="26"/>
    </location>
</feature>
<evidence type="ECO:0000256" key="1">
    <source>
        <dbReference type="SAM" id="MobiDB-lite"/>
    </source>
</evidence>
<feature type="compositionally biased region" description="Pro residues" evidence="1">
    <location>
        <begin position="13"/>
        <end position="26"/>
    </location>
</feature>
<feature type="compositionally biased region" description="Polar residues" evidence="1">
    <location>
        <begin position="1"/>
        <end position="12"/>
    </location>
</feature>
<sequence length="253" mass="27821">MWTTTLQGRDPQSPTPAPPTPPAALPPLPNTDQGCCGLTCVSENGLCIYDEEPCTDDDESCIAGPSVPSTTNDGVNYYMDAQKFEQHRLILETFAEHVLSNWPGLGWIGGTVDQRNYMIGTFVEVPRAIFLALIGDSNCPSPSRLSVHALAAAPAFAAADVAEALLHIKDRFDKTQWWLITNGWFVSWTGVSLEKALCDGLGRDGVEDGRRVTGGSDQRRRIFRAWSQVEPEYADDAMKRMPGPRPYDPAFLY</sequence>
<comment type="caution">
    <text evidence="2">The sequence shown here is derived from an EMBL/GenBank/DDBJ whole genome shotgun (WGS) entry which is preliminary data.</text>
</comment>
<proteinExistence type="predicted"/>
<dbReference type="Proteomes" id="UP001221413">
    <property type="component" value="Unassembled WGS sequence"/>
</dbReference>
<name>A0AAD6IX42_DREDA</name>
<gene>
    <name evidence="2" type="ORF">Dda_5201</name>
</gene>
<protein>
    <submittedName>
        <fullName evidence="2">Uncharacterized protein</fullName>
    </submittedName>
</protein>
<dbReference type="AlphaFoldDB" id="A0AAD6IX42"/>
<organism evidence="2 3">
    <name type="scientific">Drechslerella dactyloides</name>
    <name type="common">Nematode-trapping fungus</name>
    <name type="synonym">Arthrobotrys dactyloides</name>
    <dbReference type="NCBI Taxonomy" id="74499"/>
    <lineage>
        <taxon>Eukaryota</taxon>
        <taxon>Fungi</taxon>
        <taxon>Dikarya</taxon>
        <taxon>Ascomycota</taxon>
        <taxon>Pezizomycotina</taxon>
        <taxon>Orbiliomycetes</taxon>
        <taxon>Orbiliales</taxon>
        <taxon>Orbiliaceae</taxon>
        <taxon>Drechslerella</taxon>
    </lineage>
</organism>
<dbReference type="EMBL" id="JAQGDS010000006">
    <property type="protein sequence ID" value="KAJ6259564.1"/>
    <property type="molecule type" value="Genomic_DNA"/>
</dbReference>
<evidence type="ECO:0000313" key="2">
    <source>
        <dbReference type="EMBL" id="KAJ6259564.1"/>
    </source>
</evidence>
<keyword evidence="3" id="KW-1185">Reference proteome</keyword>